<dbReference type="EMBL" id="AZDX01000026">
    <property type="protein sequence ID" value="KRL06324.1"/>
    <property type="molecule type" value="Genomic_DNA"/>
</dbReference>
<dbReference type="Proteomes" id="UP000051448">
    <property type="component" value="Unassembled WGS sequence"/>
</dbReference>
<dbReference type="AlphaFoldDB" id="A0A0R1MK32"/>
<proteinExistence type="predicted"/>
<evidence type="ECO:0000313" key="1">
    <source>
        <dbReference type="EMBL" id="KRL06324.1"/>
    </source>
</evidence>
<keyword evidence="2" id="KW-1185">Reference proteome</keyword>
<dbReference type="OrthoDB" id="2156961at2"/>
<sequence length="70" mass="7900">MNKKTGCYALYRGDEFVDVGNLNELANKYHTSVKTLRFKATPTYAARTSYSDTIRVYKLIETTPGGEKCV</sequence>
<dbReference type="RefSeq" id="WP_057869884.1">
    <property type="nucleotide sequence ID" value="NZ_AZDX01000026.1"/>
</dbReference>
<protein>
    <submittedName>
        <fullName evidence="1">Uncharacterized protein</fullName>
    </submittedName>
</protein>
<dbReference type="PATRIC" id="fig|1423759.3.peg.947"/>
<comment type="caution">
    <text evidence="1">The sequence shown here is derived from an EMBL/GenBank/DDBJ whole genome shotgun (WGS) entry which is preliminary data.</text>
</comment>
<gene>
    <name evidence="1" type="ORF">FC92_GL000896</name>
</gene>
<dbReference type="GeneID" id="98309677"/>
<organism evidence="1 2">
    <name type="scientific">Liquorilactobacillus hordei DSM 19519</name>
    <dbReference type="NCBI Taxonomy" id="1423759"/>
    <lineage>
        <taxon>Bacteria</taxon>
        <taxon>Bacillati</taxon>
        <taxon>Bacillota</taxon>
        <taxon>Bacilli</taxon>
        <taxon>Lactobacillales</taxon>
        <taxon>Lactobacillaceae</taxon>
        <taxon>Liquorilactobacillus</taxon>
    </lineage>
</organism>
<reference evidence="1 2" key="1">
    <citation type="journal article" date="2015" name="Genome Announc.">
        <title>Expanding the biotechnology potential of lactobacilli through comparative genomics of 213 strains and associated genera.</title>
        <authorList>
            <person name="Sun Z."/>
            <person name="Harris H.M."/>
            <person name="McCann A."/>
            <person name="Guo C."/>
            <person name="Argimon S."/>
            <person name="Zhang W."/>
            <person name="Yang X."/>
            <person name="Jeffery I.B."/>
            <person name="Cooney J.C."/>
            <person name="Kagawa T.F."/>
            <person name="Liu W."/>
            <person name="Song Y."/>
            <person name="Salvetti E."/>
            <person name="Wrobel A."/>
            <person name="Rasinkangas P."/>
            <person name="Parkhill J."/>
            <person name="Rea M.C."/>
            <person name="O'Sullivan O."/>
            <person name="Ritari J."/>
            <person name="Douillard F.P."/>
            <person name="Paul Ross R."/>
            <person name="Yang R."/>
            <person name="Briner A.E."/>
            <person name="Felis G.E."/>
            <person name="de Vos W.M."/>
            <person name="Barrangou R."/>
            <person name="Klaenhammer T.R."/>
            <person name="Caufield P.W."/>
            <person name="Cui Y."/>
            <person name="Zhang H."/>
            <person name="O'Toole P.W."/>
        </authorList>
    </citation>
    <scope>NUCLEOTIDE SEQUENCE [LARGE SCALE GENOMIC DNA]</scope>
    <source>
        <strain evidence="1 2">DSM 19519</strain>
    </source>
</reference>
<accession>A0A0R1MK32</accession>
<name>A0A0R1MK32_9LACO</name>
<evidence type="ECO:0000313" key="2">
    <source>
        <dbReference type="Proteomes" id="UP000051448"/>
    </source>
</evidence>
<dbReference type="STRING" id="1423759.FC92_GL000896"/>